<dbReference type="CDD" id="cd03034">
    <property type="entry name" value="ArsC_ArsC"/>
    <property type="match status" value="1"/>
</dbReference>
<keyword evidence="2 4" id="KW-0560">Oxidoreductase</keyword>
<evidence type="ECO:0000256" key="2">
    <source>
        <dbReference type="ARBA" id="ARBA00023002"/>
    </source>
</evidence>
<dbReference type="EMBL" id="CAADFY010000005">
    <property type="protein sequence ID" value="VFK52200.1"/>
    <property type="molecule type" value="Genomic_DNA"/>
</dbReference>
<evidence type="ECO:0000256" key="1">
    <source>
        <dbReference type="ARBA" id="ARBA00007198"/>
    </source>
</evidence>
<dbReference type="PROSITE" id="PS51353">
    <property type="entry name" value="ARSC"/>
    <property type="match status" value="1"/>
</dbReference>
<dbReference type="EMBL" id="CAADFX010000157">
    <property type="protein sequence ID" value="VFK61689.1"/>
    <property type="molecule type" value="Genomic_DNA"/>
</dbReference>
<sequence length="121" mass="13946">MKTTIYHNPRCSKSRNVLQILKDRHLEVETIEYLKNPLSKQELIDLLAKLDMDPRELMRTKEVLYKAKGLDNQDLDRAALIQAMVENPILIERPIVLIGDKAVLGRPPDKVLEILGEFTEN</sequence>
<dbReference type="InterPro" id="IPR006659">
    <property type="entry name" value="Arsenate_reductase"/>
</dbReference>
<comment type="similarity">
    <text evidence="1 3 4">Belongs to the ArsC family.</text>
</comment>
<dbReference type="InterPro" id="IPR036249">
    <property type="entry name" value="Thioredoxin-like_sf"/>
</dbReference>
<comment type="catalytic activity">
    <reaction evidence="4">
        <text>[glutaredoxin]-dithiol + arsenate + glutathione + H(+) = glutathionyl-S-S-[glutaredoxin] + arsenite + H2O</text>
        <dbReference type="Rhea" id="RHEA:22016"/>
        <dbReference type="Rhea" id="RHEA-COMP:10729"/>
        <dbReference type="Rhea" id="RHEA-COMP:17668"/>
        <dbReference type="ChEBI" id="CHEBI:15377"/>
        <dbReference type="ChEBI" id="CHEBI:15378"/>
        <dbReference type="ChEBI" id="CHEBI:29242"/>
        <dbReference type="ChEBI" id="CHEBI:29950"/>
        <dbReference type="ChEBI" id="CHEBI:48597"/>
        <dbReference type="ChEBI" id="CHEBI:57925"/>
        <dbReference type="ChEBI" id="CHEBI:146199"/>
        <dbReference type="EC" id="1.20.4.1"/>
    </reaction>
</comment>
<evidence type="ECO:0000256" key="3">
    <source>
        <dbReference type="PROSITE-ProRule" id="PRU01282"/>
    </source>
</evidence>
<accession>A0A450ZEF8</accession>
<evidence type="ECO:0000313" key="5">
    <source>
        <dbReference type="EMBL" id="VFK52161.1"/>
    </source>
</evidence>
<reference evidence="5" key="1">
    <citation type="submission" date="2019-02" db="EMBL/GenBank/DDBJ databases">
        <authorList>
            <person name="Gruber-Vodicka R. H."/>
            <person name="Seah K. B. B."/>
        </authorList>
    </citation>
    <scope>NUCLEOTIDE SEQUENCE</scope>
    <source>
        <strain evidence="7">BECK_BY1</strain>
        <strain evidence="5">BECK_BY2</strain>
        <strain evidence="6">BECK_BY3</strain>
    </source>
</reference>
<dbReference type="Pfam" id="PF03960">
    <property type="entry name" value="ArsC"/>
    <property type="match status" value="1"/>
</dbReference>
<name>A0A450ZEF8_9GAMM</name>
<gene>
    <name evidence="7" type="ORF">BECKTUN1418D_GA0071000_11576</name>
    <name evidence="5" type="ORF">BECKTUN1418E_GA0071001_100743</name>
    <name evidence="6" type="ORF">BECKTUN1418F_GA0071002_100543</name>
</gene>
<evidence type="ECO:0000313" key="6">
    <source>
        <dbReference type="EMBL" id="VFK52200.1"/>
    </source>
</evidence>
<dbReference type="Gene3D" id="3.40.30.10">
    <property type="entry name" value="Glutaredoxin"/>
    <property type="match status" value="1"/>
</dbReference>
<organism evidence="5">
    <name type="scientific">Candidatus Kentrum sp. TUN</name>
    <dbReference type="NCBI Taxonomy" id="2126343"/>
    <lineage>
        <taxon>Bacteria</taxon>
        <taxon>Pseudomonadati</taxon>
        <taxon>Pseudomonadota</taxon>
        <taxon>Gammaproteobacteria</taxon>
        <taxon>Candidatus Kentrum</taxon>
    </lineage>
</organism>
<dbReference type="NCBIfam" id="TIGR00014">
    <property type="entry name" value="arsC"/>
    <property type="match status" value="1"/>
</dbReference>
<dbReference type="AlphaFoldDB" id="A0A450ZEF8"/>
<evidence type="ECO:0000313" key="7">
    <source>
        <dbReference type="EMBL" id="VFK61689.1"/>
    </source>
</evidence>
<dbReference type="InterPro" id="IPR006660">
    <property type="entry name" value="Arsenate_reductase-like"/>
</dbReference>
<proteinExistence type="inferred from homology"/>
<protein>
    <recommendedName>
        <fullName evidence="4">Arsenate reductase</fullName>
        <ecNumber evidence="4">1.20.4.1</ecNumber>
    </recommendedName>
</protein>
<evidence type="ECO:0000256" key="4">
    <source>
        <dbReference type="RuleBase" id="RU362029"/>
    </source>
</evidence>
<dbReference type="EMBL" id="CAADFV010000007">
    <property type="protein sequence ID" value="VFK52161.1"/>
    <property type="molecule type" value="Genomic_DNA"/>
</dbReference>
<dbReference type="PANTHER" id="PTHR30041">
    <property type="entry name" value="ARSENATE REDUCTASE"/>
    <property type="match status" value="1"/>
</dbReference>
<dbReference type="SUPFAM" id="SSF52833">
    <property type="entry name" value="Thioredoxin-like"/>
    <property type="match status" value="1"/>
</dbReference>
<dbReference type="PANTHER" id="PTHR30041:SF4">
    <property type="entry name" value="ARSENATE REDUCTASE"/>
    <property type="match status" value="1"/>
</dbReference>
<dbReference type="EC" id="1.20.4.1" evidence="4"/>
<dbReference type="GO" id="GO:0008794">
    <property type="term" value="F:arsenate reductase (glutaredoxin) activity"/>
    <property type="evidence" value="ECO:0007669"/>
    <property type="project" value="UniProtKB-UniRule"/>
</dbReference>